<dbReference type="GO" id="GO:0005524">
    <property type="term" value="F:ATP binding"/>
    <property type="evidence" value="ECO:0007669"/>
    <property type="project" value="UniProtKB-KW"/>
</dbReference>
<evidence type="ECO:0000256" key="8">
    <source>
        <dbReference type="SAM" id="Phobius"/>
    </source>
</evidence>
<dbReference type="PROSITE" id="PS00108">
    <property type="entry name" value="PROTEIN_KINASE_ST"/>
    <property type="match status" value="1"/>
</dbReference>
<dbReference type="RefSeq" id="WP_150077484.1">
    <property type="nucleotide sequence ID" value="NZ_VWOX01000009.1"/>
</dbReference>
<evidence type="ECO:0000313" key="10">
    <source>
        <dbReference type="EMBL" id="KAA5541754.1"/>
    </source>
</evidence>
<dbReference type="Gene3D" id="3.30.200.20">
    <property type="entry name" value="Phosphorylase Kinase, domain 1"/>
    <property type="match status" value="1"/>
</dbReference>
<dbReference type="PROSITE" id="PS50011">
    <property type="entry name" value="PROTEIN_KINASE_DOM"/>
    <property type="match status" value="1"/>
</dbReference>
<dbReference type="AlphaFoldDB" id="A0A5M6D2N0"/>
<keyword evidence="3" id="KW-0808">Transferase</keyword>
<feature type="transmembrane region" description="Helical" evidence="8">
    <location>
        <begin position="466"/>
        <end position="488"/>
    </location>
</feature>
<keyword evidence="8" id="KW-0812">Transmembrane</keyword>
<dbReference type="Proteomes" id="UP000324479">
    <property type="component" value="Unassembled WGS sequence"/>
</dbReference>
<keyword evidence="6" id="KW-0067">ATP-binding</keyword>
<organism evidence="10 11">
    <name type="scientific">Roseiconus nitratireducens</name>
    <dbReference type="NCBI Taxonomy" id="2605748"/>
    <lineage>
        <taxon>Bacteria</taxon>
        <taxon>Pseudomonadati</taxon>
        <taxon>Planctomycetota</taxon>
        <taxon>Planctomycetia</taxon>
        <taxon>Pirellulales</taxon>
        <taxon>Pirellulaceae</taxon>
        <taxon>Roseiconus</taxon>
    </lineage>
</organism>
<dbReference type="EMBL" id="VWOX01000009">
    <property type="protein sequence ID" value="KAA5541754.1"/>
    <property type="molecule type" value="Genomic_DNA"/>
</dbReference>
<keyword evidence="8" id="KW-0472">Membrane</keyword>
<dbReference type="PANTHER" id="PTHR43289:SF6">
    <property type="entry name" value="SERINE_THREONINE-PROTEIN KINASE NEKL-3"/>
    <property type="match status" value="1"/>
</dbReference>
<evidence type="ECO:0000256" key="7">
    <source>
        <dbReference type="SAM" id="MobiDB-lite"/>
    </source>
</evidence>
<evidence type="ECO:0000259" key="9">
    <source>
        <dbReference type="PROSITE" id="PS50011"/>
    </source>
</evidence>
<dbReference type="PANTHER" id="PTHR43289">
    <property type="entry name" value="MITOGEN-ACTIVATED PROTEIN KINASE KINASE KINASE 20-RELATED"/>
    <property type="match status" value="1"/>
</dbReference>
<proteinExistence type="predicted"/>
<feature type="transmembrane region" description="Helical" evidence="8">
    <location>
        <begin position="531"/>
        <end position="548"/>
    </location>
</feature>
<keyword evidence="11" id="KW-1185">Reference proteome</keyword>
<evidence type="ECO:0000256" key="1">
    <source>
        <dbReference type="ARBA" id="ARBA00012513"/>
    </source>
</evidence>
<comment type="caution">
    <text evidence="10">The sequence shown here is derived from an EMBL/GenBank/DDBJ whole genome shotgun (WGS) entry which is preliminary data.</text>
</comment>
<dbReference type="InterPro" id="IPR000719">
    <property type="entry name" value="Prot_kinase_dom"/>
</dbReference>
<sequence>MNVDDRQRIPPDSVFERLLAEQVEAQQRGESIDRSRLYRDHPEHAKSICQFLDDQEFLYQALESNGASSAGPAHQDTLPSNPSTDSTKRPNQSNWSLARIGDAEFPIEFGDYTLLREIDRGGMGIVFQAWHEKLSRIVALKIIRSGELSNPEELARFRAEAEASACIDHVNIISIFEVGEVHGLVYFTMNFVDGTDLGKLNKTRRLGFKELARIMLRVTDAVEAAHRCGIIHRDLKPSNILIDASGEPYLIDFGLAKNRHNQALTGTGQILGTPAYMAPEQAQGRELSAATDVYSLGTVMYELATGQPPFSGPTTVDVLLQVLNREPPSPRHLDKRIPRALDQIITRAMDKQPRHRYATAAEMQADLQQFILDEPITRPRPSWSDQASIWWRRQPVLVSHLLGTTFALLIVLISLLVRGSLLTQSYWILGLLAVWAGSSFVFQRMTLIEGKQMQVQWAWTAFDVLIYTWLICIAAPPRGLLMIGYPMMIAASALFYRSRFVLFVTAMCCLGFLFILATVQDPMWERPEFAVIYLSGLLVLALCLTSMIRKIRGLADYFTGTH</sequence>
<evidence type="ECO:0000256" key="4">
    <source>
        <dbReference type="ARBA" id="ARBA00022741"/>
    </source>
</evidence>
<evidence type="ECO:0000313" key="11">
    <source>
        <dbReference type="Proteomes" id="UP000324479"/>
    </source>
</evidence>
<feature type="transmembrane region" description="Helical" evidence="8">
    <location>
        <begin position="426"/>
        <end position="446"/>
    </location>
</feature>
<dbReference type="Gene3D" id="1.10.510.10">
    <property type="entry name" value="Transferase(Phosphotransferase) domain 1"/>
    <property type="match status" value="1"/>
</dbReference>
<dbReference type="InterPro" id="IPR008271">
    <property type="entry name" value="Ser/Thr_kinase_AS"/>
</dbReference>
<keyword evidence="5 10" id="KW-0418">Kinase</keyword>
<dbReference type="GO" id="GO:0004674">
    <property type="term" value="F:protein serine/threonine kinase activity"/>
    <property type="evidence" value="ECO:0007669"/>
    <property type="project" value="UniProtKB-KW"/>
</dbReference>
<evidence type="ECO:0000256" key="2">
    <source>
        <dbReference type="ARBA" id="ARBA00022527"/>
    </source>
</evidence>
<evidence type="ECO:0000256" key="5">
    <source>
        <dbReference type="ARBA" id="ARBA00022777"/>
    </source>
</evidence>
<feature type="domain" description="Protein kinase" evidence="9">
    <location>
        <begin position="112"/>
        <end position="371"/>
    </location>
</feature>
<feature type="region of interest" description="Disordered" evidence="7">
    <location>
        <begin position="66"/>
        <end position="95"/>
    </location>
</feature>
<feature type="transmembrane region" description="Helical" evidence="8">
    <location>
        <begin position="397"/>
        <end position="417"/>
    </location>
</feature>
<keyword evidence="2 10" id="KW-0723">Serine/threonine-protein kinase</keyword>
<feature type="compositionally biased region" description="Polar residues" evidence="7">
    <location>
        <begin position="77"/>
        <end position="95"/>
    </location>
</feature>
<accession>A0A5M6D2N0</accession>
<dbReference type="InterPro" id="IPR011009">
    <property type="entry name" value="Kinase-like_dom_sf"/>
</dbReference>
<dbReference type="SMART" id="SM00220">
    <property type="entry name" value="S_TKc"/>
    <property type="match status" value="1"/>
</dbReference>
<dbReference type="CDD" id="cd14014">
    <property type="entry name" value="STKc_PknB_like"/>
    <property type="match status" value="1"/>
</dbReference>
<reference evidence="10 11" key="1">
    <citation type="submission" date="2019-08" db="EMBL/GenBank/DDBJ databases">
        <authorList>
            <person name="Dhanesh K."/>
            <person name="Kumar G."/>
            <person name="Sasikala C."/>
            <person name="Venkata Ramana C."/>
        </authorList>
    </citation>
    <scope>NUCLEOTIDE SEQUENCE [LARGE SCALE GENOMIC DNA]</scope>
    <source>
        <strain evidence="10 11">JC645</strain>
    </source>
</reference>
<dbReference type="Pfam" id="PF00069">
    <property type="entry name" value="Pkinase"/>
    <property type="match status" value="1"/>
</dbReference>
<gene>
    <name evidence="10" type="ORF">FYK55_16165</name>
</gene>
<evidence type="ECO:0000256" key="3">
    <source>
        <dbReference type="ARBA" id="ARBA00022679"/>
    </source>
</evidence>
<keyword evidence="8" id="KW-1133">Transmembrane helix</keyword>
<dbReference type="FunFam" id="1.10.510.10:FF:000021">
    <property type="entry name" value="Serine/threonine protein kinase"/>
    <property type="match status" value="1"/>
</dbReference>
<feature type="transmembrane region" description="Helical" evidence="8">
    <location>
        <begin position="500"/>
        <end position="519"/>
    </location>
</feature>
<protein>
    <recommendedName>
        <fullName evidence="1">non-specific serine/threonine protein kinase</fullName>
        <ecNumber evidence="1">2.7.11.1</ecNumber>
    </recommendedName>
</protein>
<dbReference type="SUPFAM" id="SSF56112">
    <property type="entry name" value="Protein kinase-like (PK-like)"/>
    <property type="match status" value="1"/>
</dbReference>
<keyword evidence="4" id="KW-0547">Nucleotide-binding</keyword>
<evidence type="ECO:0000256" key="6">
    <source>
        <dbReference type="ARBA" id="ARBA00022840"/>
    </source>
</evidence>
<name>A0A5M6D2N0_9BACT</name>
<dbReference type="EC" id="2.7.11.1" evidence="1"/>